<accession>A0A158P5F0</accession>
<dbReference type="EnsemblMetazoa" id="tetur25g02082.1">
    <property type="protein sequence ID" value="tetur25g02082.1"/>
    <property type="gene ID" value="tetur25g02082"/>
</dbReference>
<name>A0A158P5F0_TETUR</name>
<dbReference type="Proteomes" id="UP000015104">
    <property type="component" value="Unassembled WGS sequence"/>
</dbReference>
<keyword evidence="2" id="KW-1185">Reference proteome</keyword>
<proteinExistence type="predicted"/>
<evidence type="ECO:0000313" key="2">
    <source>
        <dbReference type="Proteomes" id="UP000015104"/>
    </source>
</evidence>
<organism evidence="1 2">
    <name type="scientific">Tetranychus urticae</name>
    <name type="common">Two-spotted spider mite</name>
    <dbReference type="NCBI Taxonomy" id="32264"/>
    <lineage>
        <taxon>Eukaryota</taxon>
        <taxon>Metazoa</taxon>
        <taxon>Ecdysozoa</taxon>
        <taxon>Arthropoda</taxon>
        <taxon>Chelicerata</taxon>
        <taxon>Arachnida</taxon>
        <taxon>Acari</taxon>
        <taxon>Acariformes</taxon>
        <taxon>Trombidiformes</taxon>
        <taxon>Prostigmata</taxon>
        <taxon>Eleutherengona</taxon>
        <taxon>Raphignathae</taxon>
        <taxon>Tetranychoidea</taxon>
        <taxon>Tetranychidae</taxon>
        <taxon>Tetranychus</taxon>
    </lineage>
</organism>
<reference evidence="1" key="2">
    <citation type="submission" date="2016-04" db="UniProtKB">
        <authorList>
            <consortium name="EnsemblMetazoa"/>
        </authorList>
    </citation>
    <scope>IDENTIFICATION</scope>
</reference>
<reference evidence="2" key="1">
    <citation type="submission" date="2011-08" db="EMBL/GenBank/DDBJ databases">
        <authorList>
            <person name="Rombauts S."/>
        </authorList>
    </citation>
    <scope>NUCLEOTIDE SEQUENCE</scope>
    <source>
        <strain evidence="2">London</strain>
    </source>
</reference>
<sequence length="42" mass="4870">MRKTIAMPVNTLNCFKSFLVITWRIKKGKKTEKMPDNGDKLS</sequence>
<dbReference type="AlphaFoldDB" id="A0A158P5F0"/>
<dbReference type="EMBL" id="CAEY01000676">
    <property type="status" value="NOT_ANNOTATED_CDS"/>
    <property type="molecule type" value="Genomic_DNA"/>
</dbReference>
<protein>
    <submittedName>
        <fullName evidence="1">Uncharacterized protein</fullName>
    </submittedName>
</protein>
<evidence type="ECO:0000313" key="1">
    <source>
        <dbReference type="EnsemblMetazoa" id="tetur25g02082.1"/>
    </source>
</evidence>